<dbReference type="PANTHER" id="PTHR30055">
    <property type="entry name" value="HTH-TYPE TRANSCRIPTIONAL REGULATOR RUTR"/>
    <property type="match status" value="1"/>
</dbReference>
<dbReference type="Pfam" id="PF17754">
    <property type="entry name" value="TetR_C_14"/>
    <property type="match status" value="1"/>
</dbReference>
<dbReference type="PANTHER" id="PTHR30055:SF238">
    <property type="entry name" value="MYCOFACTOCIN BIOSYNTHESIS TRANSCRIPTIONAL REGULATOR MFTR-RELATED"/>
    <property type="match status" value="1"/>
</dbReference>
<feature type="domain" description="HTH tetR-type" evidence="5">
    <location>
        <begin position="17"/>
        <end position="77"/>
    </location>
</feature>
<evidence type="ECO:0000313" key="6">
    <source>
        <dbReference type="EMBL" id="TCC33051.1"/>
    </source>
</evidence>
<protein>
    <submittedName>
        <fullName evidence="6">TetR family transcriptional regulator</fullName>
    </submittedName>
</protein>
<dbReference type="GO" id="GO:0000976">
    <property type="term" value="F:transcription cis-regulatory region binding"/>
    <property type="evidence" value="ECO:0007669"/>
    <property type="project" value="TreeGrafter"/>
</dbReference>
<evidence type="ECO:0000259" key="5">
    <source>
        <dbReference type="PROSITE" id="PS50977"/>
    </source>
</evidence>
<comment type="caution">
    <text evidence="6">The sequence shown here is derived from an EMBL/GenBank/DDBJ whole genome shotgun (WGS) entry which is preliminary data.</text>
</comment>
<proteinExistence type="predicted"/>
<evidence type="ECO:0000256" key="1">
    <source>
        <dbReference type="ARBA" id="ARBA00023015"/>
    </source>
</evidence>
<sequence>MSAATNPSPGLRERKKIKLRHTIQTAALRLFERQGYEHTTVEQIAEAAETSTTTFYRYFPTKEDVVLDNDASPLFETTAAERPADEPLTATVRAAMGAVVAAAEADRDFTLARMRLVATVPALEARYAGEERRTIELLTGLLADRTGRPHDDYQVELIAFVLAGVLFTASRRWVADQGATALSTLVDQALTTVEPLLATLEG</sequence>
<evidence type="ECO:0000313" key="7">
    <source>
        <dbReference type="Proteomes" id="UP000294225"/>
    </source>
</evidence>
<dbReference type="EMBL" id="SJKC01000005">
    <property type="protein sequence ID" value="TCC33051.1"/>
    <property type="molecule type" value="Genomic_DNA"/>
</dbReference>
<dbReference type="InterPro" id="IPR041347">
    <property type="entry name" value="MftR_C"/>
</dbReference>
<dbReference type="Proteomes" id="UP000294225">
    <property type="component" value="Unassembled WGS sequence"/>
</dbReference>
<keyword evidence="1" id="KW-0805">Transcription regulation</keyword>
<keyword evidence="3" id="KW-0804">Transcription</keyword>
<dbReference type="SUPFAM" id="SSF46689">
    <property type="entry name" value="Homeodomain-like"/>
    <property type="match status" value="1"/>
</dbReference>
<dbReference type="InterPro" id="IPR009057">
    <property type="entry name" value="Homeodomain-like_sf"/>
</dbReference>
<evidence type="ECO:0000256" key="4">
    <source>
        <dbReference type="PROSITE-ProRule" id="PRU00335"/>
    </source>
</evidence>
<dbReference type="InterPro" id="IPR001647">
    <property type="entry name" value="HTH_TetR"/>
</dbReference>
<name>A0A4R0II20_9ACTN</name>
<dbReference type="RefSeq" id="WP_131499050.1">
    <property type="nucleotide sequence ID" value="NZ_SJKC01000005.1"/>
</dbReference>
<dbReference type="Gene3D" id="1.10.10.60">
    <property type="entry name" value="Homeodomain-like"/>
    <property type="match status" value="1"/>
</dbReference>
<organism evidence="6 7">
    <name type="scientific">Kribbella speibonae</name>
    <dbReference type="NCBI Taxonomy" id="1572660"/>
    <lineage>
        <taxon>Bacteria</taxon>
        <taxon>Bacillati</taxon>
        <taxon>Actinomycetota</taxon>
        <taxon>Actinomycetes</taxon>
        <taxon>Propionibacteriales</taxon>
        <taxon>Kribbellaceae</taxon>
        <taxon>Kribbella</taxon>
    </lineage>
</organism>
<dbReference type="PRINTS" id="PR00455">
    <property type="entry name" value="HTHTETR"/>
</dbReference>
<gene>
    <name evidence="6" type="ORF">E0H92_33380</name>
</gene>
<dbReference type="InterPro" id="IPR050109">
    <property type="entry name" value="HTH-type_TetR-like_transc_reg"/>
</dbReference>
<feature type="DNA-binding region" description="H-T-H motif" evidence="4">
    <location>
        <begin position="40"/>
        <end position="59"/>
    </location>
</feature>
<evidence type="ECO:0000256" key="2">
    <source>
        <dbReference type="ARBA" id="ARBA00023125"/>
    </source>
</evidence>
<accession>A0A4R0II20</accession>
<dbReference type="Pfam" id="PF00440">
    <property type="entry name" value="TetR_N"/>
    <property type="match status" value="1"/>
</dbReference>
<dbReference type="AlphaFoldDB" id="A0A4R0II20"/>
<dbReference type="Gene3D" id="1.10.357.10">
    <property type="entry name" value="Tetracycline Repressor, domain 2"/>
    <property type="match status" value="1"/>
</dbReference>
<dbReference type="PROSITE" id="PS50977">
    <property type="entry name" value="HTH_TETR_2"/>
    <property type="match status" value="1"/>
</dbReference>
<evidence type="ECO:0000256" key="3">
    <source>
        <dbReference type="ARBA" id="ARBA00023163"/>
    </source>
</evidence>
<reference evidence="6 7" key="1">
    <citation type="submission" date="2019-02" db="EMBL/GenBank/DDBJ databases">
        <title>Kribbella capetownensis sp. nov. and Kribbella speibonae sp. nov., isolated from soil.</title>
        <authorList>
            <person name="Curtis S.M."/>
            <person name="Norton I."/>
            <person name="Everest G.J."/>
            <person name="Meyers P.R."/>
        </authorList>
    </citation>
    <scope>NUCLEOTIDE SEQUENCE [LARGE SCALE GENOMIC DNA]</scope>
    <source>
        <strain evidence="6 7">YM55</strain>
    </source>
</reference>
<keyword evidence="2 4" id="KW-0238">DNA-binding</keyword>
<dbReference type="GO" id="GO:0003700">
    <property type="term" value="F:DNA-binding transcription factor activity"/>
    <property type="evidence" value="ECO:0007669"/>
    <property type="project" value="TreeGrafter"/>
</dbReference>